<accession>A0A9X4MAV5</accession>
<dbReference type="RefSeq" id="WP_009626439.1">
    <property type="nucleotide sequence ID" value="NZ_VBTY01000043.1"/>
</dbReference>
<dbReference type="AlphaFoldDB" id="A0A9X4MAV5"/>
<comment type="caution">
    <text evidence="2">The sequence shown here is derived from an EMBL/GenBank/DDBJ whole genome shotgun (WGS) entry which is preliminary data.</text>
</comment>
<evidence type="ECO:0000313" key="3">
    <source>
        <dbReference type="Proteomes" id="UP001152872"/>
    </source>
</evidence>
<dbReference type="EMBL" id="VBTY01000043">
    <property type="protein sequence ID" value="MDG3494366.1"/>
    <property type="molecule type" value="Genomic_DNA"/>
</dbReference>
<proteinExistence type="predicted"/>
<dbReference type="InterPro" id="IPR036629">
    <property type="entry name" value="YjbJ_sf"/>
</dbReference>
<evidence type="ECO:0000313" key="2">
    <source>
        <dbReference type="EMBL" id="MDG3494366.1"/>
    </source>
</evidence>
<organism evidence="2 3">
    <name type="scientific">Pseudanabaena catenata USMAC16</name>
    <dbReference type="NCBI Taxonomy" id="1855837"/>
    <lineage>
        <taxon>Bacteria</taxon>
        <taxon>Bacillati</taxon>
        <taxon>Cyanobacteriota</taxon>
        <taxon>Cyanophyceae</taxon>
        <taxon>Pseudanabaenales</taxon>
        <taxon>Pseudanabaenaceae</taxon>
        <taxon>Pseudanabaena</taxon>
    </lineage>
</organism>
<gene>
    <name evidence="2" type="ORF">FEV09_07325</name>
</gene>
<protein>
    <submittedName>
        <fullName evidence="2">CsbD family protein</fullName>
    </submittedName>
</protein>
<feature type="region of interest" description="Disordered" evidence="1">
    <location>
        <begin position="96"/>
        <end position="131"/>
    </location>
</feature>
<name>A0A9X4MAV5_9CYAN</name>
<reference evidence="2" key="1">
    <citation type="submission" date="2019-05" db="EMBL/GenBank/DDBJ databases">
        <title>Whole genome sequencing of Pseudanabaena catenata USMAC16.</title>
        <authorList>
            <person name="Khan Z."/>
            <person name="Omar W.M."/>
            <person name="Convey P."/>
            <person name="Merican F."/>
            <person name="Najimudin N."/>
        </authorList>
    </citation>
    <scope>NUCLEOTIDE SEQUENCE</scope>
    <source>
        <strain evidence="2">USMAC16</strain>
    </source>
</reference>
<keyword evidence="3" id="KW-1185">Reference proteome</keyword>
<dbReference type="SUPFAM" id="SSF69047">
    <property type="entry name" value="Hypothetical protein YjbJ"/>
    <property type="match status" value="1"/>
</dbReference>
<dbReference type="Proteomes" id="UP001152872">
    <property type="component" value="Unassembled WGS sequence"/>
</dbReference>
<sequence>MGLLKQVRSLFVSISLAVFISGIMVLGTGSGLAAIAFAPIVSQTRYIATTSQDNSVKNIEGKAQEALGKLTGNQKTEFAGKEKQFKAKTLEGINNSLVNPNYKPSGESDLTENLARQTTEDVENQIRGTFK</sequence>
<evidence type="ECO:0000256" key="1">
    <source>
        <dbReference type="SAM" id="MobiDB-lite"/>
    </source>
</evidence>